<feature type="region of interest" description="Disordered" evidence="2">
    <location>
        <begin position="45"/>
        <end position="86"/>
    </location>
</feature>
<dbReference type="InterPro" id="IPR036291">
    <property type="entry name" value="NAD(P)-bd_dom_sf"/>
</dbReference>
<feature type="compositionally biased region" description="Basic residues" evidence="2">
    <location>
        <begin position="75"/>
        <end position="86"/>
    </location>
</feature>
<comment type="similarity">
    <text evidence="1">Belongs to the short-chain dehydrogenases/reductases (SDR) family.</text>
</comment>
<gene>
    <name evidence="3" type="primary">bdhA_1</name>
    <name evidence="3" type="ORF">NCTC5047_00959</name>
</gene>
<dbReference type="InterPro" id="IPR002347">
    <property type="entry name" value="SDR_fam"/>
</dbReference>
<dbReference type="Gene3D" id="3.40.50.720">
    <property type="entry name" value="NAD(P)-binding Rossmann-like Domain"/>
    <property type="match status" value="1"/>
</dbReference>
<reference evidence="3 4" key="1">
    <citation type="submission" date="2018-06" db="EMBL/GenBank/DDBJ databases">
        <authorList>
            <consortium name="Pathogen Informatics"/>
            <person name="Doyle S."/>
        </authorList>
    </citation>
    <scope>NUCLEOTIDE SEQUENCE [LARGE SCALE GENOMIC DNA]</scope>
    <source>
        <strain evidence="3 4">NCTC5047</strain>
    </source>
</reference>
<keyword evidence="3" id="KW-0560">Oxidoreductase</keyword>
<evidence type="ECO:0000313" key="4">
    <source>
        <dbReference type="Proteomes" id="UP000254340"/>
    </source>
</evidence>
<feature type="compositionally biased region" description="Basic residues" evidence="2">
    <location>
        <begin position="57"/>
        <end position="66"/>
    </location>
</feature>
<dbReference type="EC" id="1.1.1.30" evidence="3"/>
<organism evidence="3 4">
    <name type="scientific">Klebsiella pneumoniae</name>
    <dbReference type="NCBI Taxonomy" id="573"/>
    <lineage>
        <taxon>Bacteria</taxon>
        <taxon>Pseudomonadati</taxon>
        <taxon>Pseudomonadota</taxon>
        <taxon>Gammaproteobacteria</taxon>
        <taxon>Enterobacterales</taxon>
        <taxon>Enterobacteriaceae</taxon>
        <taxon>Klebsiella/Raoultella group</taxon>
        <taxon>Klebsiella</taxon>
        <taxon>Klebsiella pneumoniae complex</taxon>
    </lineage>
</organism>
<protein>
    <submittedName>
        <fullName evidence="3">D-beta-hydroxybutyrate dehydrogenase</fullName>
        <ecNumber evidence="3">1.1.1.30</ecNumber>
    </submittedName>
</protein>
<dbReference type="AlphaFoldDB" id="A0A377XB88"/>
<dbReference type="Pfam" id="PF00106">
    <property type="entry name" value="adh_short"/>
    <property type="match status" value="1"/>
</dbReference>
<dbReference type="SUPFAM" id="SSF51735">
    <property type="entry name" value="NAD(P)-binding Rossmann-fold domains"/>
    <property type="match status" value="1"/>
</dbReference>
<dbReference type="InterPro" id="IPR050259">
    <property type="entry name" value="SDR"/>
</dbReference>
<dbReference type="Proteomes" id="UP000254340">
    <property type="component" value="Unassembled WGS sequence"/>
</dbReference>
<evidence type="ECO:0000256" key="1">
    <source>
        <dbReference type="ARBA" id="ARBA00006484"/>
    </source>
</evidence>
<sequence>MNLHGKTALVTGSTSGIGLGIAKVLAQAGAQLVLNGFGDSSHAQAEAAALGQDPRLSRRRPARRRADRSDDALCRKHLRRRRYRDQ</sequence>
<dbReference type="PANTHER" id="PTHR42879">
    <property type="entry name" value="3-OXOACYL-(ACYL-CARRIER-PROTEIN) REDUCTASE"/>
    <property type="match status" value="1"/>
</dbReference>
<evidence type="ECO:0000313" key="3">
    <source>
        <dbReference type="EMBL" id="STT73266.1"/>
    </source>
</evidence>
<dbReference type="PANTHER" id="PTHR42879:SF2">
    <property type="entry name" value="3-OXOACYL-[ACYL-CARRIER-PROTEIN] REDUCTASE FABG"/>
    <property type="match status" value="1"/>
</dbReference>
<dbReference type="EMBL" id="UGLH01000004">
    <property type="protein sequence ID" value="STT73266.1"/>
    <property type="molecule type" value="Genomic_DNA"/>
</dbReference>
<name>A0A377XB88_KLEPN</name>
<dbReference type="GO" id="GO:0003858">
    <property type="term" value="F:3-hydroxybutyrate dehydrogenase activity"/>
    <property type="evidence" value="ECO:0007669"/>
    <property type="project" value="UniProtKB-EC"/>
</dbReference>
<evidence type="ECO:0000256" key="2">
    <source>
        <dbReference type="SAM" id="MobiDB-lite"/>
    </source>
</evidence>
<proteinExistence type="inferred from homology"/>
<accession>A0A377XB88</accession>